<dbReference type="AlphaFoldDB" id="A0A0F8XYS2"/>
<dbReference type="EMBL" id="LAZR01069738">
    <property type="protein sequence ID" value="KKK47124.1"/>
    <property type="molecule type" value="Genomic_DNA"/>
</dbReference>
<feature type="non-terminal residue" evidence="1">
    <location>
        <position position="284"/>
    </location>
</feature>
<name>A0A0F8XYS2_9ZZZZ</name>
<sequence>MLAKPQMWLPGINRQHPHARGLDGCWPMQQGAGSTALDVSGHQHHAILTNMHPPTDWVGSSLGWALDCDANDDHLNAGDVGNYTSEDFSAVALVKTNNAGATQMIASTGVTSVSGWFWQLTGGVITFTTNQGAAAQVTISAAGYLTSNRWMHLAVTRRGATCRLFVDGVETAYAFAAAHTDPASGVDLRIGIHGDGTSNPWDGQLSSFAVYHRDLAPSLIARMAADPFAMLRLRRPPWCLPDWVNLQPSLTVRYIIRAQPVTSWLGSAAVGPGSHVIAKALGSG</sequence>
<dbReference type="Pfam" id="PF13385">
    <property type="entry name" value="Laminin_G_3"/>
    <property type="match status" value="1"/>
</dbReference>
<dbReference type="InterPro" id="IPR013320">
    <property type="entry name" value="ConA-like_dom_sf"/>
</dbReference>
<gene>
    <name evidence="1" type="ORF">LCGC14_3158370</name>
</gene>
<dbReference type="Gene3D" id="2.60.120.200">
    <property type="match status" value="1"/>
</dbReference>
<protein>
    <recommendedName>
        <fullName evidence="2">LamG-like jellyroll fold domain-containing protein</fullName>
    </recommendedName>
</protein>
<dbReference type="SUPFAM" id="SSF49899">
    <property type="entry name" value="Concanavalin A-like lectins/glucanases"/>
    <property type="match status" value="1"/>
</dbReference>
<reference evidence="1" key="1">
    <citation type="journal article" date="2015" name="Nature">
        <title>Complex archaea that bridge the gap between prokaryotes and eukaryotes.</title>
        <authorList>
            <person name="Spang A."/>
            <person name="Saw J.H."/>
            <person name="Jorgensen S.L."/>
            <person name="Zaremba-Niedzwiedzka K."/>
            <person name="Martijn J."/>
            <person name="Lind A.E."/>
            <person name="van Eijk R."/>
            <person name="Schleper C."/>
            <person name="Guy L."/>
            <person name="Ettema T.J."/>
        </authorList>
    </citation>
    <scope>NUCLEOTIDE SEQUENCE</scope>
</reference>
<comment type="caution">
    <text evidence="1">The sequence shown here is derived from an EMBL/GenBank/DDBJ whole genome shotgun (WGS) entry which is preliminary data.</text>
</comment>
<proteinExistence type="predicted"/>
<accession>A0A0F8XYS2</accession>
<evidence type="ECO:0000313" key="1">
    <source>
        <dbReference type="EMBL" id="KKK47124.1"/>
    </source>
</evidence>
<evidence type="ECO:0008006" key="2">
    <source>
        <dbReference type="Google" id="ProtNLM"/>
    </source>
</evidence>
<organism evidence="1">
    <name type="scientific">marine sediment metagenome</name>
    <dbReference type="NCBI Taxonomy" id="412755"/>
    <lineage>
        <taxon>unclassified sequences</taxon>
        <taxon>metagenomes</taxon>
        <taxon>ecological metagenomes</taxon>
    </lineage>
</organism>